<organism evidence="1">
    <name type="scientific">Rangifer tarandus platyrhynchus</name>
    <name type="common">Svalbard reindeer</name>
    <dbReference type="NCBI Taxonomy" id="3082113"/>
    <lineage>
        <taxon>Eukaryota</taxon>
        <taxon>Metazoa</taxon>
        <taxon>Chordata</taxon>
        <taxon>Craniata</taxon>
        <taxon>Vertebrata</taxon>
        <taxon>Euteleostomi</taxon>
        <taxon>Mammalia</taxon>
        <taxon>Eutheria</taxon>
        <taxon>Laurasiatheria</taxon>
        <taxon>Artiodactyla</taxon>
        <taxon>Ruminantia</taxon>
        <taxon>Pecora</taxon>
        <taxon>Cervidae</taxon>
        <taxon>Odocoileinae</taxon>
        <taxon>Rangifer</taxon>
    </lineage>
</organism>
<protein>
    <submittedName>
        <fullName evidence="1">Uncharacterized protein</fullName>
    </submittedName>
</protein>
<gene>
    <name evidence="1" type="ORF">MRATA1EN22A_LOCUS3809</name>
</gene>
<sequence length="130" mass="14193">MSKVESRPILLEKGTESLAGTAVFRWRLTSAFSATSPIAGVTCVQAECELCQRTRPRINVLRSRPSQTHAQPPFAESLELQKLLCRHVLCSPSARGAHVAGDVPVDAPGGRRAGVNWEMGTDHTHYCVRD</sequence>
<accession>A0AC59YB61</accession>
<proteinExistence type="predicted"/>
<reference evidence="1" key="1">
    <citation type="submission" date="2023-05" db="EMBL/GenBank/DDBJ databases">
        <authorList>
            <consortium name="ELIXIR-Norway"/>
        </authorList>
    </citation>
    <scope>NUCLEOTIDE SEQUENCE</scope>
</reference>
<reference evidence="1" key="2">
    <citation type="submission" date="2025-03" db="EMBL/GenBank/DDBJ databases">
        <authorList>
            <consortium name="ELIXIR-Norway"/>
            <consortium name="Elixir Norway"/>
        </authorList>
    </citation>
    <scope>NUCLEOTIDE SEQUENCE</scope>
</reference>
<evidence type="ECO:0000313" key="1">
    <source>
        <dbReference type="EMBL" id="CAM9528556.1"/>
    </source>
</evidence>
<dbReference type="EMBL" id="OX596095">
    <property type="protein sequence ID" value="CAM9528556.1"/>
    <property type="molecule type" value="Genomic_DNA"/>
</dbReference>
<name>A0AC59YB61_RANTA</name>